<keyword evidence="5 8" id="KW-1133">Transmembrane helix</keyword>
<evidence type="ECO:0000256" key="1">
    <source>
        <dbReference type="ARBA" id="ARBA00004651"/>
    </source>
</evidence>
<dbReference type="InterPro" id="IPR000620">
    <property type="entry name" value="EamA_dom"/>
</dbReference>
<dbReference type="EMBL" id="SLXQ01000008">
    <property type="protein sequence ID" value="TCP50166.1"/>
    <property type="molecule type" value="Genomic_DNA"/>
</dbReference>
<keyword evidence="6 8" id="KW-0472">Membrane</keyword>
<evidence type="ECO:0000313" key="10">
    <source>
        <dbReference type="EMBL" id="TCP50166.1"/>
    </source>
</evidence>
<dbReference type="AlphaFoldDB" id="A0A4V6NR96"/>
<comment type="caution">
    <text evidence="10">The sequence shown here is derived from an EMBL/GenBank/DDBJ whole genome shotgun (WGS) entry which is preliminary data.</text>
</comment>
<feature type="transmembrane region" description="Helical" evidence="8">
    <location>
        <begin position="175"/>
        <end position="194"/>
    </location>
</feature>
<keyword evidence="4 8" id="KW-0812">Transmembrane</keyword>
<name>A0A4V6NR96_9PSEU</name>
<evidence type="ECO:0000256" key="3">
    <source>
        <dbReference type="ARBA" id="ARBA00022475"/>
    </source>
</evidence>
<evidence type="ECO:0000256" key="4">
    <source>
        <dbReference type="ARBA" id="ARBA00022692"/>
    </source>
</evidence>
<dbReference type="SUPFAM" id="SSF103481">
    <property type="entry name" value="Multidrug resistance efflux transporter EmrE"/>
    <property type="match status" value="2"/>
</dbReference>
<evidence type="ECO:0000259" key="9">
    <source>
        <dbReference type="Pfam" id="PF00892"/>
    </source>
</evidence>
<evidence type="ECO:0000256" key="5">
    <source>
        <dbReference type="ARBA" id="ARBA00022989"/>
    </source>
</evidence>
<dbReference type="PANTHER" id="PTHR42920:SF5">
    <property type="entry name" value="EAMA DOMAIN-CONTAINING PROTEIN"/>
    <property type="match status" value="1"/>
</dbReference>
<comment type="subcellular location">
    <subcellularLocation>
        <location evidence="1">Cell membrane</location>
        <topology evidence="1">Multi-pass membrane protein</topology>
    </subcellularLocation>
</comment>
<evidence type="ECO:0000256" key="7">
    <source>
        <dbReference type="SAM" id="MobiDB-lite"/>
    </source>
</evidence>
<dbReference type="Pfam" id="PF00892">
    <property type="entry name" value="EamA"/>
    <property type="match status" value="2"/>
</dbReference>
<feature type="transmembrane region" description="Helical" evidence="8">
    <location>
        <begin position="246"/>
        <end position="269"/>
    </location>
</feature>
<feature type="transmembrane region" description="Helical" evidence="8">
    <location>
        <begin position="206"/>
        <end position="226"/>
    </location>
</feature>
<protein>
    <submittedName>
        <fullName evidence="10">Threonine/homoserine efflux transporter RhtA</fullName>
    </submittedName>
</protein>
<feature type="transmembrane region" description="Helical" evidence="8">
    <location>
        <begin position="31"/>
        <end position="49"/>
    </location>
</feature>
<feature type="domain" description="EamA" evidence="9">
    <location>
        <begin position="30"/>
        <end position="164"/>
    </location>
</feature>
<evidence type="ECO:0000256" key="2">
    <source>
        <dbReference type="ARBA" id="ARBA00007362"/>
    </source>
</evidence>
<accession>A0A4V6NR96</accession>
<feature type="region of interest" description="Disordered" evidence="7">
    <location>
        <begin position="1"/>
        <end position="26"/>
    </location>
</feature>
<evidence type="ECO:0000256" key="8">
    <source>
        <dbReference type="SAM" id="Phobius"/>
    </source>
</evidence>
<dbReference type="GO" id="GO:0005886">
    <property type="term" value="C:plasma membrane"/>
    <property type="evidence" value="ECO:0007669"/>
    <property type="project" value="UniProtKB-SubCell"/>
</dbReference>
<dbReference type="InterPro" id="IPR037185">
    <property type="entry name" value="EmrE-like"/>
</dbReference>
<dbReference type="InterPro" id="IPR051258">
    <property type="entry name" value="Diverse_Substrate_Transporter"/>
</dbReference>
<dbReference type="PANTHER" id="PTHR42920">
    <property type="entry name" value="OS03G0707200 PROTEIN-RELATED"/>
    <property type="match status" value="1"/>
</dbReference>
<feature type="transmembrane region" description="Helical" evidence="8">
    <location>
        <begin position="93"/>
        <end position="114"/>
    </location>
</feature>
<feature type="transmembrane region" description="Helical" evidence="8">
    <location>
        <begin position="150"/>
        <end position="169"/>
    </location>
</feature>
<feature type="transmembrane region" description="Helical" evidence="8">
    <location>
        <begin position="61"/>
        <end position="81"/>
    </location>
</feature>
<feature type="transmembrane region" description="Helical" evidence="8">
    <location>
        <begin position="276"/>
        <end position="296"/>
    </location>
</feature>
<keyword evidence="11" id="KW-1185">Reference proteome</keyword>
<evidence type="ECO:0000313" key="11">
    <source>
        <dbReference type="Proteomes" id="UP000294911"/>
    </source>
</evidence>
<dbReference type="Gene3D" id="1.10.3730.20">
    <property type="match status" value="1"/>
</dbReference>
<keyword evidence="3" id="KW-1003">Cell membrane</keyword>
<gene>
    <name evidence="10" type="ORF">EV191_108256</name>
</gene>
<feature type="transmembrane region" description="Helical" evidence="8">
    <location>
        <begin position="302"/>
        <end position="318"/>
    </location>
</feature>
<comment type="similarity">
    <text evidence="2">Belongs to the EamA transporter family.</text>
</comment>
<reference evidence="10 11" key="1">
    <citation type="submission" date="2019-03" db="EMBL/GenBank/DDBJ databases">
        <title>Genomic Encyclopedia of Type Strains, Phase IV (KMG-IV): sequencing the most valuable type-strain genomes for metagenomic binning, comparative biology and taxonomic classification.</title>
        <authorList>
            <person name="Goeker M."/>
        </authorList>
    </citation>
    <scope>NUCLEOTIDE SEQUENCE [LARGE SCALE GENOMIC DNA]</scope>
    <source>
        <strain evidence="10 11">DSM 45765</strain>
    </source>
</reference>
<proteinExistence type="inferred from homology"/>
<dbReference type="Proteomes" id="UP000294911">
    <property type="component" value="Unassembled WGS sequence"/>
</dbReference>
<evidence type="ECO:0000256" key="6">
    <source>
        <dbReference type="ARBA" id="ARBA00023136"/>
    </source>
</evidence>
<feature type="transmembrane region" description="Helical" evidence="8">
    <location>
        <begin position="120"/>
        <end position="138"/>
    </location>
</feature>
<feature type="domain" description="EamA" evidence="9">
    <location>
        <begin position="176"/>
        <end position="318"/>
    </location>
</feature>
<organism evidence="10 11">
    <name type="scientific">Tamaricihabitans halophyticus</name>
    <dbReference type="NCBI Taxonomy" id="1262583"/>
    <lineage>
        <taxon>Bacteria</taxon>
        <taxon>Bacillati</taxon>
        <taxon>Actinomycetota</taxon>
        <taxon>Actinomycetes</taxon>
        <taxon>Pseudonocardiales</taxon>
        <taxon>Pseudonocardiaceae</taxon>
        <taxon>Tamaricihabitans</taxon>
    </lineage>
</organism>
<sequence length="338" mass="35457">MHGRTRLSAAGDTERVATTVHTPPTSHPTRGTVLILASSLCFGVSGPIAKPAMQAGMTAEQVTAARIAIAALVLLIGVGLSQPSALRIRRTQWRLVAGYGLLGVSGIQLCYFFAVSRLPVGIALLLEYLSPVLVALWVRLIRRTVLPQLMWLGTGLAVLGLATMVQVWHGLRLDALGLLAGVAAACCSAAYFLIGERGAHTMNPLGLVTWGMLLGAVAVAVVSPPWRMPFEVFDARAEFGPWQPPVWALLLAVALLATVLAYLSGIAALRHLPPNVASVLALAEPVVATVAAWLLLGETLTPIQLVGAAVLLSGAAIVQRATSRPTTVAEPLPSDPRE</sequence>
<dbReference type="OrthoDB" id="154915at2"/>